<dbReference type="AlphaFoldDB" id="A0A919UDP5"/>
<proteinExistence type="predicted"/>
<gene>
    <name evidence="2" type="ORF">Dsi01nite_097280</name>
</gene>
<sequence>MTEMPVTWEQPDDELEDLIGPDTDLMDQEPEQPTPTDFFWEDDEE</sequence>
<evidence type="ECO:0000313" key="2">
    <source>
        <dbReference type="EMBL" id="GIG51687.1"/>
    </source>
</evidence>
<reference evidence="2" key="1">
    <citation type="submission" date="2021-01" db="EMBL/GenBank/DDBJ databases">
        <title>Whole genome shotgun sequence of Dactylosporangium siamense NBRC 106093.</title>
        <authorList>
            <person name="Komaki H."/>
            <person name="Tamura T."/>
        </authorList>
    </citation>
    <scope>NUCLEOTIDE SEQUENCE</scope>
    <source>
        <strain evidence="2">NBRC 106093</strain>
    </source>
</reference>
<evidence type="ECO:0000256" key="1">
    <source>
        <dbReference type="SAM" id="MobiDB-lite"/>
    </source>
</evidence>
<feature type="compositionally biased region" description="Acidic residues" evidence="1">
    <location>
        <begin position="10"/>
        <end position="30"/>
    </location>
</feature>
<accession>A0A919UDP5</accession>
<feature type="region of interest" description="Disordered" evidence="1">
    <location>
        <begin position="1"/>
        <end position="45"/>
    </location>
</feature>
<evidence type="ECO:0000313" key="3">
    <source>
        <dbReference type="Proteomes" id="UP000660611"/>
    </source>
</evidence>
<dbReference type="EMBL" id="BONQ01000160">
    <property type="protein sequence ID" value="GIG51687.1"/>
    <property type="molecule type" value="Genomic_DNA"/>
</dbReference>
<comment type="caution">
    <text evidence="2">The sequence shown here is derived from an EMBL/GenBank/DDBJ whole genome shotgun (WGS) entry which is preliminary data.</text>
</comment>
<dbReference type="Proteomes" id="UP000660611">
    <property type="component" value="Unassembled WGS sequence"/>
</dbReference>
<protein>
    <submittedName>
        <fullName evidence="2">Uncharacterized protein</fullName>
    </submittedName>
</protein>
<name>A0A919UDP5_9ACTN</name>
<keyword evidence="3" id="KW-1185">Reference proteome</keyword>
<organism evidence="2 3">
    <name type="scientific">Dactylosporangium siamense</name>
    <dbReference type="NCBI Taxonomy" id="685454"/>
    <lineage>
        <taxon>Bacteria</taxon>
        <taxon>Bacillati</taxon>
        <taxon>Actinomycetota</taxon>
        <taxon>Actinomycetes</taxon>
        <taxon>Micromonosporales</taxon>
        <taxon>Micromonosporaceae</taxon>
        <taxon>Dactylosporangium</taxon>
    </lineage>
</organism>
<dbReference type="RefSeq" id="WP_203853294.1">
    <property type="nucleotide sequence ID" value="NZ_BAAAVW010000036.1"/>
</dbReference>